<keyword evidence="3 7" id="KW-0813">Transport</keyword>
<dbReference type="PROSITE" id="PS50850">
    <property type="entry name" value="MFS"/>
    <property type="match status" value="1"/>
</dbReference>
<dbReference type="NCBIfam" id="TIGR00879">
    <property type="entry name" value="SP"/>
    <property type="match status" value="1"/>
</dbReference>
<protein>
    <submittedName>
        <fullName evidence="10">Lactose permease</fullName>
    </submittedName>
</protein>
<feature type="transmembrane region" description="Helical" evidence="8">
    <location>
        <begin position="323"/>
        <end position="344"/>
    </location>
</feature>
<feature type="domain" description="Major facilitator superfamily (MFS) profile" evidence="9">
    <location>
        <begin position="70"/>
        <end position="515"/>
    </location>
</feature>
<evidence type="ECO:0000256" key="6">
    <source>
        <dbReference type="ARBA" id="ARBA00023136"/>
    </source>
</evidence>
<feature type="transmembrane region" description="Helical" evidence="8">
    <location>
        <begin position="364"/>
        <end position="382"/>
    </location>
</feature>
<feature type="transmembrane region" description="Helical" evidence="8">
    <location>
        <begin position="231"/>
        <end position="251"/>
    </location>
</feature>
<name>A0A8H3W487_9PEZI</name>
<feature type="transmembrane region" description="Helical" evidence="8">
    <location>
        <begin position="111"/>
        <end position="132"/>
    </location>
</feature>
<comment type="caution">
    <text evidence="10">The sequence shown here is derived from an EMBL/GenBank/DDBJ whole genome shotgun (WGS) entry which is preliminary data.</text>
</comment>
<dbReference type="PANTHER" id="PTHR48022">
    <property type="entry name" value="PLASTIDIC GLUCOSE TRANSPORTER 4"/>
    <property type="match status" value="1"/>
</dbReference>
<dbReference type="PRINTS" id="PR00171">
    <property type="entry name" value="SUGRTRNSPORT"/>
</dbReference>
<dbReference type="Proteomes" id="UP000434172">
    <property type="component" value="Unassembled WGS sequence"/>
</dbReference>
<keyword evidence="4 8" id="KW-0812">Transmembrane</keyword>
<evidence type="ECO:0000259" key="9">
    <source>
        <dbReference type="PROSITE" id="PS50850"/>
    </source>
</evidence>
<evidence type="ECO:0000256" key="8">
    <source>
        <dbReference type="SAM" id="Phobius"/>
    </source>
</evidence>
<dbReference type="InterPro" id="IPR050360">
    <property type="entry name" value="MFS_Sugar_Transporters"/>
</dbReference>
<keyword evidence="11" id="KW-1185">Reference proteome</keyword>
<evidence type="ECO:0000313" key="11">
    <source>
        <dbReference type="Proteomes" id="UP000434172"/>
    </source>
</evidence>
<dbReference type="InterPro" id="IPR020846">
    <property type="entry name" value="MFS_dom"/>
</dbReference>
<feature type="transmembrane region" description="Helical" evidence="8">
    <location>
        <begin position="165"/>
        <end position="187"/>
    </location>
</feature>
<dbReference type="InterPro" id="IPR003663">
    <property type="entry name" value="Sugar/inositol_transpt"/>
</dbReference>
<dbReference type="InterPro" id="IPR036259">
    <property type="entry name" value="MFS_trans_sf"/>
</dbReference>
<dbReference type="InterPro" id="IPR005829">
    <property type="entry name" value="Sugar_transporter_CS"/>
</dbReference>
<dbReference type="GO" id="GO:0016020">
    <property type="term" value="C:membrane"/>
    <property type="evidence" value="ECO:0007669"/>
    <property type="project" value="UniProtKB-SubCell"/>
</dbReference>
<feature type="transmembrane region" description="Helical" evidence="8">
    <location>
        <begin position="199"/>
        <end position="219"/>
    </location>
</feature>
<feature type="non-terminal residue" evidence="10">
    <location>
        <position position="1"/>
    </location>
</feature>
<dbReference type="FunFam" id="1.20.1250.20:FF:000134">
    <property type="entry name" value="MFS sugar transporter protein"/>
    <property type="match status" value="1"/>
</dbReference>
<feature type="transmembrane region" description="Helical" evidence="8">
    <location>
        <begin position="389"/>
        <end position="411"/>
    </location>
</feature>
<dbReference type="OrthoDB" id="6133115at2759"/>
<dbReference type="GO" id="GO:0005351">
    <property type="term" value="F:carbohydrate:proton symporter activity"/>
    <property type="evidence" value="ECO:0007669"/>
    <property type="project" value="TreeGrafter"/>
</dbReference>
<feature type="transmembrane region" description="Helical" evidence="8">
    <location>
        <begin position="492"/>
        <end position="511"/>
    </location>
</feature>
<dbReference type="AlphaFoldDB" id="A0A8H3W487"/>
<keyword evidence="5 8" id="KW-1133">Transmembrane helix</keyword>
<evidence type="ECO:0000256" key="5">
    <source>
        <dbReference type="ARBA" id="ARBA00022989"/>
    </source>
</evidence>
<dbReference type="SUPFAM" id="SSF103473">
    <property type="entry name" value="MFS general substrate transporter"/>
    <property type="match status" value="1"/>
</dbReference>
<feature type="transmembrane region" description="Helical" evidence="8">
    <location>
        <begin position="423"/>
        <end position="442"/>
    </location>
</feature>
<dbReference type="Pfam" id="PF00083">
    <property type="entry name" value="Sugar_tr"/>
    <property type="match status" value="1"/>
</dbReference>
<feature type="transmembrane region" description="Helical" evidence="8">
    <location>
        <begin position="66"/>
        <end position="91"/>
    </location>
</feature>
<dbReference type="PANTHER" id="PTHR48022:SF79">
    <property type="entry name" value="LACTOSE PERMEASE, PUTATIVE (AFU_ORTHOLOGUE AFUA_6G01860)-RELATED"/>
    <property type="match status" value="1"/>
</dbReference>
<evidence type="ECO:0000256" key="2">
    <source>
        <dbReference type="ARBA" id="ARBA00010992"/>
    </source>
</evidence>
<feature type="transmembrane region" description="Helical" evidence="8">
    <location>
        <begin position="139"/>
        <end position="159"/>
    </location>
</feature>
<organism evidence="10 11">
    <name type="scientific">Colletotrichum asianum</name>
    <dbReference type="NCBI Taxonomy" id="702518"/>
    <lineage>
        <taxon>Eukaryota</taxon>
        <taxon>Fungi</taxon>
        <taxon>Dikarya</taxon>
        <taxon>Ascomycota</taxon>
        <taxon>Pezizomycotina</taxon>
        <taxon>Sordariomycetes</taxon>
        <taxon>Hypocreomycetidae</taxon>
        <taxon>Glomerellales</taxon>
        <taxon>Glomerellaceae</taxon>
        <taxon>Colletotrichum</taxon>
        <taxon>Colletotrichum gloeosporioides species complex</taxon>
    </lineage>
</organism>
<dbReference type="PROSITE" id="PS00216">
    <property type="entry name" value="SUGAR_TRANSPORT_1"/>
    <property type="match status" value="1"/>
</dbReference>
<gene>
    <name evidence="10" type="ORF">GQ607_012501</name>
</gene>
<evidence type="ECO:0000256" key="1">
    <source>
        <dbReference type="ARBA" id="ARBA00004141"/>
    </source>
</evidence>
<dbReference type="Gene3D" id="1.20.1250.20">
    <property type="entry name" value="MFS general substrate transporter like domains"/>
    <property type="match status" value="1"/>
</dbReference>
<reference evidence="10 11" key="1">
    <citation type="submission" date="2019-12" db="EMBL/GenBank/DDBJ databases">
        <title>A genome sequence resource for the geographically widespread anthracnose pathogen Colletotrichum asianum.</title>
        <authorList>
            <person name="Meng Y."/>
        </authorList>
    </citation>
    <scope>NUCLEOTIDE SEQUENCE [LARGE SCALE GENOMIC DNA]</scope>
    <source>
        <strain evidence="10 11">ICMP 18580</strain>
    </source>
</reference>
<sequence>ARQPGVTMEKHISATEHHVEATTSAVEAEKGDVSNRHVKQVNVQSVALADAIAKDKPDYKSATQMALYAMMALCVLNGVMNGYDGSVMSAINAMDPFQDRFKIGLTGELNGAVFSIYTVGNIVGSLACGYIMDRWGRRACMFSGATSIILGSVLQASSYQLPQFFVGRFIVGIGTPMCATSAPVFLVEIAYPTWRGLAGGLYNVLGWYIGANIAAWTCYGTNFIPNDWSWRIPYIVQLTPATIVVSLAWFLPESPRWLWSQGKTERAKSILTKYHGNKNPNSALVKLEIDEIQESLEREQEMNNHNWNYKILFNNRPNRYRMWLVMLVAVFAQFIGGAVISYYLPAMVRGIGITDSRRQLLLNGLNTVTSFVGGLCGSFFVDKVGRRPLFLWGTFLTGLVYIPINVLAARAENSEEGSLPTSQAYSFIAMIFLYGIFWSFCWTPLQALYPSEILNNEIRAKGMGVKGFISGVASFINTYGTSVSLKHIGWKTYTIFLVLHFVHLVLMYMACVETKERTLEEIEEIFNDPKPVKRSLQKTRVLVDSGGVKVKDDV</sequence>
<accession>A0A8H3W487</accession>
<feature type="transmembrane region" description="Helical" evidence="8">
    <location>
        <begin position="463"/>
        <end position="480"/>
    </location>
</feature>
<evidence type="ECO:0000256" key="3">
    <source>
        <dbReference type="ARBA" id="ARBA00022448"/>
    </source>
</evidence>
<evidence type="ECO:0000313" key="10">
    <source>
        <dbReference type="EMBL" id="KAF0320239.1"/>
    </source>
</evidence>
<comment type="similarity">
    <text evidence="2 7">Belongs to the major facilitator superfamily. Sugar transporter (TC 2.A.1.1) family.</text>
</comment>
<dbReference type="EMBL" id="WOWK01000085">
    <property type="protein sequence ID" value="KAF0320239.1"/>
    <property type="molecule type" value="Genomic_DNA"/>
</dbReference>
<proteinExistence type="inferred from homology"/>
<evidence type="ECO:0000256" key="4">
    <source>
        <dbReference type="ARBA" id="ARBA00022692"/>
    </source>
</evidence>
<dbReference type="InterPro" id="IPR005828">
    <property type="entry name" value="MFS_sugar_transport-like"/>
</dbReference>
<evidence type="ECO:0000256" key="7">
    <source>
        <dbReference type="RuleBase" id="RU003346"/>
    </source>
</evidence>
<keyword evidence="6 8" id="KW-0472">Membrane</keyword>
<comment type="subcellular location">
    <subcellularLocation>
        <location evidence="1">Membrane</location>
        <topology evidence="1">Multi-pass membrane protein</topology>
    </subcellularLocation>
</comment>